<gene>
    <name evidence="1" type="ORF">ERS852540_00562</name>
</gene>
<sequence length="86" mass="8987">MSDLSSYNFLTAAHYIIEPKKAVMKGNGKMSKKTSNNMICAATAMVAGGIAFAATKAMTSNKTQNVKKATGKAIKAVGAVIESLQM</sequence>
<evidence type="ECO:0000313" key="2">
    <source>
        <dbReference type="Proteomes" id="UP000095662"/>
    </source>
</evidence>
<proteinExistence type="predicted"/>
<organism evidence="1 2">
    <name type="scientific">[Eubacterium] siraeum</name>
    <dbReference type="NCBI Taxonomy" id="39492"/>
    <lineage>
        <taxon>Bacteria</taxon>
        <taxon>Bacillati</taxon>
        <taxon>Bacillota</taxon>
        <taxon>Clostridia</taxon>
        <taxon>Eubacteriales</taxon>
        <taxon>Oscillospiraceae</taxon>
        <taxon>Oscillospiraceae incertae sedis</taxon>
    </lineage>
</organism>
<dbReference type="AlphaFoldDB" id="A0A174ZCN2"/>
<dbReference type="EMBL" id="CZBY01000003">
    <property type="protein sequence ID" value="CUQ82789.1"/>
    <property type="molecule type" value="Genomic_DNA"/>
</dbReference>
<dbReference type="Proteomes" id="UP000095662">
    <property type="component" value="Unassembled WGS sequence"/>
</dbReference>
<dbReference type="STRING" id="39492.ERS852540_00562"/>
<name>A0A174ZCN2_9FIRM</name>
<protein>
    <submittedName>
        <fullName evidence="1">Uncharacterized protein</fullName>
    </submittedName>
</protein>
<evidence type="ECO:0000313" key="1">
    <source>
        <dbReference type="EMBL" id="CUQ82789.1"/>
    </source>
</evidence>
<accession>A0A174ZCN2</accession>
<reference evidence="1 2" key="1">
    <citation type="submission" date="2015-09" db="EMBL/GenBank/DDBJ databases">
        <authorList>
            <consortium name="Pathogen Informatics"/>
        </authorList>
    </citation>
    <scope>NUCLEOTIDE SEQUENCE [LARGE SCALE GENOMIC DNA]</scope>
    <source>
        <strain evidence="1 2">2789STDY5834928</strain>
    </source>
</reference>